<protein>
    <recommendedName>
        <fullName evidence="2">F-box domain-containing protein</fullName>
    </recommendedName>
</protein>
<keyword evidence="4" id="KW-1185">Reference proteome</keyword>
<dbReference type="PANTHER" id="PTHR31672">
    <property type="entry name" value="BNACNNG10540D PROTEIN"/>
    <property type="match status" value="1"/>
</dbReference>
<dbReference type="PROSITE" id="PS50181">
    <property type="entry name" value="FBOX"/>
    <property type="match status" value="1"/>
</dbReference>
<dbReference type="Pfam" id="PF07734">
    <property type="entry name" value="FBA_1"/>
    <property type="match status" value="1"/>
</dbReference>
<name>A0ABD3HXP9_9MARC</name>
<dbReference type="InterPro" id="IPR006527">
    <property type="entry name" value="F-box-assoc_dom_typ1"/>
</dbReference>
<evidence type="ECO:0000259" key="2">
    <source>
        <dbReference type="PROSITE" id="PS50181"/>
    </source>
</evidence>
<dbReference type="AlphaFoldDB" id="A0ABD3HXP9"/>
<accession>A0ABD3HXP9</accession>
<feature type="chain" id="PRO_5044774304" description="F-box domain-containing protein" evidence="1">
    <location>
        <begin position="24"/>
        <end position="451"/>
    </location>
</feature>
<sequence>MWHPVWVLFSVGSFLYFFSFVRDTEPVSPVKMPQPARGGGESSGAKTEDDLMPSLWQNLPDELLVSVLAKLPLSALKKFSGVSKRWKALIESQEFARRCDSEELTVFSFDSNEDNGAVRNYIAIPNFNTNSWEEHLLDFVSSDREYAQFVVADKGLLCFRIRKVRDENRDIILVIHNPLTRRWKRLTVPYHIEGEVDGWLDPSGMLRGLRVDRESGSYKVVVAFIQRDLSMKVFIYDSPSDSWKFSTSVSLALDSHFDHVRWSVGRSICHGGELYWTVKELEKGEATPHYKKLIKYNIEMETWAVAAAQEPCGDLFCTLRLVTFQRRLFMANARQHDASDSSVFPPEFSRLVPDIGKFDYRDAAKLFSQVDTDAVFPHKMNIYEAHADAETWFITVINSYNTGYGLGECFWLGGICAFSENHPSVAILPLLHRMRHSTVISTFEASLKAFV</sequence>
<dbReference type="InterPro" id="IPR050796">
    <property type="entry name" value="SCF_F-box_component"/>
</dbReference>
<gene>
    <name evidence="3" type="ORF">R1sor_009837</name>
</gene>
<dbReference type="SUPFAM" id="SSF81383">
    <property type="entry name" value="F-box domain"/>
    <property type="match status" value="1"/>
</dbReference>
<evidence type="ECO:0000256" key="1">
    <source>
        <dbReference type="SAM" id="SignalP"/>
    </source>
</evidence>
<evidence type="ECO:0000313" key="3">
    <source>
        <dbReference type="EMBL" id="KAL3695761.1"/>
    </source>
</evidence>
<keyword evidence="1" id="KW-0732">Signal</keyword>
<dbReference type="Proteomes" id="UP001633002">
    <property type="component" value="Unassembled WGS sequence"/>
</dbReference>
<proteinExistence type="predicted"/>
<dbReference type="InterPro" id="IPR036047">
    <property type="entry name" value="F-box-like_dom_sf"/>
</dbReference>
<evidence type="ECO:0000313" key="4">
    <source>
        <dbReference type="Proteomes" id="UP001633002"/>
    </source>
</evidence>
<dbReference type="Gene3D" id="1.20.1280.50">
    <property type="match status" value="1"/>
</dbReference>
<dbReference type="PANTHER" id="PTHR31672:SF2">
    <property type="entry name" value="F-BOX DOMAIN-CONTAINING PROTEIN"/>
    <property type="match status" value="1"/>
</dbReference>
<comment type="caution">
    <text evidence="3">The sequence shown here is derived from an EMBL/GenBank/DDBJ whole genome shotgun (WGS) entry which is preliminary data.</text>
</comment>
<dbReference type="InterPro" id="IPR001810">
    <property type="entry name" value="F-box_dom"/>
</dbReference>
<feature type="signal peptide" evidence="1">
    <location>
        <begin position="1"/>
        <end position="23"/>
    </location>
</feature>
<reference evidence="3 4" key="1">
    <citation type="submission" date="2024-09" db="EMBL/GenBank/DDBJ databases">
        <title>Chromosome-scale assembly of Riccia sorocarpa.</title>
        <authorList>
            <person name="Paukszto L."/>
        </authorList>
    </citation>
    <scope>NUCLEOTIDE SEQUENCE [LARGE SCALE GENOMIC DNA]</scope>
    <source>
        <strain evidence="3">LP-2024</strain>
        <tissue evidence="3">Aerial parts of the thallus</tissue>
    </source>
</reference>
<dbReference type="EMBL" id="JBJQOH010000002">
    <property type="protein sequence ID" value="KAL3695761.1"/>
    <property type="molecule type" value="Genomic_DNA"/>
</dbReference>
<feature type="domain" description="F-box" evidence="2">
    <location>
        <begin position="53"/>
        <end position="99"/>
    </location>
</feature>
<dbReference type="Pfam" id="PF00646">
    <property type="entry name" value="F-box"/>
    <property type="match status" value="1"/>
</dbReference>
<dbReference type="SMART" id="SM00256">
    <property type="entry name" value="FBOX"/>
    <property type="match status" value="1"/>
</dbReference>
<organism evidence="3 4">
    <name type="scientific">Riccia sorocarpa</name>
    <dbReference type="NCBI Taxonomy" id="122646"/>
    <lineage>
        <taxon>Eukaryota</taxon>
        <taxon>Viridiplantae</taxon>
        <taxon>Streptophyta</taxon>
        <taxon>Embryophyta</taxon>
        <taxon>Marchantiophyta</taxon>
        <taxon>Marchantiopsida</taxon>
        <taxon>Marchantiidae</taxon>
        <taxon>Marchantiales</taxon>
        <taxon>Ricciaceae</taxon>
        <taxon>Riccia</taxon>
    </lineage>
</organism>